<reference evidence="2" key="1">
    <citation type="journal article" date="2021" name="Proc. Natl. Acad. Sci. U.S.A.">
        <title>Three genomes in the algal genus Volvox reveal the fate of a haploid sex-determining region after a transition to homothallism.</title>
        <authorList>
            <person name="Yamamoto K."/>
            <person name="Hamaji T."/>
            <person name="Kawai-Toyooka H."/>
            <person name="Matsuzaki R."/>
            <person name="Takahashi F."/>
            <person name="Nishimura Y."/>
            <person name="Kawachi M."/>
            <person name="Noguchi H."/>
            <person name="Minakuchi Y."/>
            <person name="Umen J.G."/>
            <person name="Toyoda A."/>
            <person name="Nozaki H."/>
        </authorList>
    </citation>
    <scope>NUCLEOTIDE SEQUENCE</scope>
    <source>
        <strain evidence="2">NIES-3780</strain>
    </source>
</reference>
<gene>
    <name evidence="2" type="ORF">Vafri_18531</name>
</gene>
<feature type="compositionally biased region" description="Polar residues" evidence="1">
    <location>
        <begin position="90"/>
        <end position="106"/>
    </location>
</feature>
<evidence type="ECO:0000256" key="1">
    <source>
        <dbReference type="SAM" id="MobiDB-lite"/>
    </source>
</evidence>
<organism evidence="2 3">
    <name type="scientific">Volvox africanus</name>
    <dbReference type="NCBI Taxonomy" id="51714"/>
    <lineage>
        <taxon>Eukaryota</taxon>
        <taxon>Viridiplantae</taxon>
        <taxon>Chlorophyta</taxon>
        <taxon>core chlorophytes</taxon>
        <taxon>Chlorophyceae</taxon>
        <taxon>CS clade</taxon>
        <taxon>Chlamydomonadales</taxon>
        <taxon>Volvocaceae</taxon>
        <taxon>Volvox</taxon>
    </lineage>
</organism>
<feature type="compositionally biased region" description="Pro residues" evidence="1">
    <location>
        <begin position="119"/>
        <end position="129"/>
    </location>
</feature>
<name>A0A8J4BSS2_9CHLO</name>
<protein>
    <submittedName>
        <fullName evidence="2">Uncharacterized protein</fullName>
    </submittedName>
</protein>
<feature type="region of interest" description="Disordered" evidence="1">
    <location>
        <begin position="81"/>
        <end position="150"/>
    </location>
</feature>
<sequence length="150" mass="15411">FVCDANRPMDADIATLSLPIRLAGIRGRNGADGSSTLPSPPPPPALYGDAAAAAFNTPAASVVAPLFVAAAANTGAVSACWNAPRPRDVTNPSPSSSDNPITSGNRPTGRLAIRLADPFSPPQVPPPAAPSSDERWSALFRSQVSKRRST</sequence>
<accession>A0A8J4BSS2</accession>
<evidence type="ECO:0000313" key="2">
    <source>
        <dbReference type="EMBL" id="GIL64638.1"/>
    </source>
</evidence>
<dbReference type="EMBL" id="BNCO01000068">
    <property type="protein sequence ID" value="GIL64638.1"/>
    <property type="molecule type" value="Genomic_DNA"/>
</dbReference>
<proteinExistence type="predicted"/>
<dbReference type="Proteomes" id="UP000747399">
    <property type="component" value="Unassembled WGS sequence"/>
</dbReference>
<evidence type="ECO:0000313" key="3">
    <source>
        <dbReference type="Proteomes" id="UP000747399"/>
    </source>
</evidence>
<feature type="non-terminal residue" evidence="2">
    <location>
        <position position="1"/>
    </location>
</feature>
<keyword evidence="3" id="KW-1185">Reference proteome</keyword>
<dbReference type="AlphaFoldDB" id="A0A8J4BSS2"/>
<comment type="caution">
    <text evidence="2">The sequence shown here is derived from an EMBL/GenBank/DDBJ whole genome shotgun (WGS) entry which is preliminary data.</text>
</comment>